<feature type="domain" description="HTH lysR-type" evidence="5">
    <location>
        <begin position="4"/>
        <end position="61"/>
    </location>
</feature>
<dbReference type="CDD" id="cd08422">
    <property type="entry name" value="PBP2_CrgA_like"/>
    <property type="match status" value="1"/>
</dbReference>
<dbReference type="InterPro" id="IPR000847">
    <property type="entry name" value="LysR_HTH_N"/>
</dbReference>
<dbReference type="OrthoDB" id="8885940at2"/>
<dbReference type="PANTHER" id="PTHR30537:SF5">
    <property type="entry name" value="HTH-TYPE TRANSCRIPTIONAL ACTIVATOR TTDR-RELATED"/>
    <property type="match status" value="1"/>
</dbReference>
<evidence type="ECO:0000313" key="7">
    <source>
        <dbReference type="Proteomes" id="UP000245474"/>
    </source>
</evidence>
<evidence type="ECO:0000256" key="4">
    <source>
        <dbReference type="ARBA" id="ARBA00023163"/>
    </source>
</evidence>
<dbReference type="GO" id="GO:0043565">
    <property type="term" value="F:sequence-specific DNA binding"/>
    <property type="evidence" value="ECO:0007669"/>
    <property type="project" value="TreeGrafter"/>
</dbReference>
<dbReference type="EMBL" id="QFFI01000048">
    <property type="protein sequence ID" value="PWG61138.1"/>
    <property type="molecule type" value="Genomic_DNA"/>
</dbReference>
<dbReference type="RefSeq" id="WP_109680225.1">
    <property type="nucleotide sequence ID" value="NZ_CP086615.1"/>
</dbReference>
<keyword evidence="3" id="KW-0238">DNA-binding</keyword>
<dbReference type="InterPro" id="IPR036388">
    <property type="entry name" value="WH-like_DNA-bd_sf"/>
</dbReference>
<evidence type="ECO:0000259" key="5">
    <source>
        <dbReference type="PROSITE" id="PS50931"/>
    </source>
</evidence>
<dbReference type="PROSITE" id="PS50931">
    <property type="entry name" value="HTH_LYSR"/>
    <property type="match status" value="1"/>
</dbReference>
<dbReference type="Gene3D" id="1.10.10.10">
    <property type="entry name" value="Winged helix-like DNA-binding domain superfamily/Winged helix DNA-binding domain"/>
    <property type="match status" value="1"/>
</dbReference>
<name>A0A2U2MW96_9GAMM</name>
<dbReference type="Gene3D" id="3.40.190.290">
    <property type="match status" value="1"/>
</dbReference>
<keyword evidence="7" id="KW-1185">Reference proteome</keyword>
<dbReference type="InterPro" id="IPR058163">
    <property type="entry name" value="LysR-type_TF_proteobact-type"/>
</dbReference>
<dbReference type="InterPro" id="IPR005119">
    <property type="entry name" value="LysR_subst-bd"/>
</dbReference>
<dbReference type="PANTHER" id="PTHR30537">
    <property type="entry name" value="HTH-TYPE TRANSCRIPTIONAL REGULATOR"/>
    <property type="match status" value="1"/>
</dbReference>
<dbReference type="PRINTS" id="PR00039">
    <property type="entry name" value="HTHLYSR"/>
</dbReference>
<evidence type="ECO:0000256" key="3">
    <source>
        <dbReference type="ARBA" id="ARBA00023125"/>
    </source>
</evidence>
<comment type="caution">
    <text evidence="6">The sequence shown here is derived from an EMBL/GenBank/DDBJ whole genome shotgun (WGS) entry which is preliminary data.</text>
</comment>
<dbReference type="SUPFAM" id="SSF53850">
    <property type="entry name" value="Periplasmic binding protein-like II"/>
    <property type="match status" value="1"/>
</dbReference>
<evidence type="ECO:0000313" key="6">
    <source>
        <dbReference type="EMBL" id="PWG61138.1"/>
    </source>
</evidence>
<keyword evidence="4" id="KW-0804">Transcription</keyword>
<reference evidence="6 7" key="1">
    <citation type="submission" date="2018-05" db="EMBL/GenBank/DDBJ databases">
        <title>Spiribacter halobius sp. nov., a moderately halophilic bacterium isolated from marine solar saltern.</title>
        <authorList>
            <person name="Zheng W.-S."/>
            <person name="Lu D.-C."/>
            <person name="Du Z.-J."/>
        </authorList>
    </citation>
    <scope>NUCLEOTIDE SEQUENCE [LARGE SCALE GENOMIC DNA]</scope>
    <source>
        <strain evidence="6 7">E85</strain>
    </source>
</reference>
<dbReference type="Pfam" id="PF03466">
    <property type="entry name" value="LysR_substrate"/>
    <property type="match status" value="1"/>
</dbReference>
<dbReference type="SUPFAM" id="SSF46785">
    <property type="entry name" value="Winged helix' DNA-binding domain"/>
    <property type="match status" value="1"/>
</dbReference>
<dbReference type="GO" id="GO:0003700">
    <property type="term" value="F:DNA-binding transcription factor activity"/>
    <property type="evidence" value="ECO:0007669"/>
    <property type="project" value="InterPro"/>
</dbReference>
<dbReference type="Pfam" id="PF00126">
    <property type="entry name" value="HTH_1"/>
    <property type="match status" value="1"/>
</dbReference>
<proteinExistence type="inferred from homology"/>
<accession>A0A2U2MW96</accession>
<dbReference type="GO" id="GO:0006351">
    <property type="term" value="P:DNA-templated transcription"/>
    <property type="evidence" value="ECO:0007669"/>
    <property type="project" value="TreeGrafter"/>
</dbReference>
<gene>
    <name evidence="6" type="ORF">DEM34_18055</name>
</gene>
<organism evidence="6 7">
    <name type="scientific">Sediminicurvatus halobius</name>
    <dbReference type="NCBI Taxonomy" id="2182432"/>
    <lineage>
        <taxon>Bacteria</taxon>
        <taxon>Pseudomonadati</taxon>
        <taxon>Pseudomonadota</taxon>
        <taxon>Gammaproteobacteria</taxon>
        <taxon>Chromatiales</taxon>
        <taxon>Ectothiorhodospiraceae</taxon>
        <taxon>Sediminicurvatus</taxon>
    </lineage>
</organism>
<evidence type="ECO:0000256" key="1">
    <source>
        <dbReference type="ARBA" id="ARBA00009437"/>
    </source>
</evidence>
<protein>
    <submittedName>
        <fullName evidence="6">LysR family transcriptional regulator</fullName>
    </submittedName>
</protein>
<dbReference type="FunFam" id="1.10.10.10:FF:000001">
    <property type="entry name" value="LysR family transcriptional regulator"/>
    <property type="match status" value="1"/>
</dbReference>
<dbReference type="InterPro" id="IPR036390">
    <property type="entry name" value="WH_DNA-bd_sf"/>
</dbReference>
<evidence type="ECO:0000256" key="2">
    <source>
        <dbReference type="ARBA" id="ARBA00023015"/>
    </source>
</evidence>
<dbReference type="Proteomes" id="UP000245474">
    <property type="component" value="Unassembled WGS sequence"/>
</dbReference>
<sequence>MNGPRLTAIEAFVTAARTGGFSAAAEVLGLAPSSVSRAVASLEREFGVRLFSRTTRRASLTPDGRLLYERYSRLLEDLHNVRLELLEGGKQLRGKLRISIPISYGRKVLVPVLSRFLNAYPGVELDVSFSDRYVDLLEDGVDAAVRIGDFPRADYIARPVDSAGFGVFASPEYVARNGAPADPRALAGHECLAYVYPGTDRRYPWQLFERGAEISIPPSGKLALDHGEALVDAAVEGHGIIYVQDYMVEQAIHEGRLTPILQAYWPARTSVALIYREPQHLSRRVSALIGFLRAHFEPHVEGNEGPAEM</sequence>
<dbReference type="AlphaFoldDB" id="A0A2U2MW96"/>
<comment type="similarity">
    <text evidence="1">Belongs to the LysR transcriptional regulatory family.</text>
</comment>
<keyword evidence="2" id="KW-0805">Transcription regulation</keyword>